<name>A0AAV2LHL3_KNICA</name>
<feature type="region of interest" description="Disordered" evidence="1">
    <location>
        <begin position="1"/>
        <end position="189"/>
    </location>
</feature>
<feature type="compositionally biased region" description="Low complexity" evidence="1">
    <location>
        <begin position="18"/>
        <end position="31"/>
    </location>
</feature>
<feature type="compositionally biased region" description="Low complexity" evidence="1">
    <location>
        <begin position="167"/>
        <end position="183"/>
    </location>
</feature>
<feature type="compositionally biased region" description="Basic and acidic residues" evidence="1">
    <location>
        <begin position="85"/>
        <end position="104"/>
    </location>
</feature>
<accession>A0AAV2LHL3</accession>
<evidence type="ECO:0000256" key="1">
    <source>
        <dbReference type="SAM" id="MobiDB-lite"/>
    </source>
</evidence>
<organism evidence="2 3">
    <name type="scientific">Knipowitschia caucasica</name>
    <name type="common">Caucasian dwarf goby</name>
    <name type="synonym">Pomatoschistus caucasicus</name>
    <dbReference type="NCBI Taxonomy" id="637954"/>
    <lineage>
        <taxon>Eukaryota</taxon>
        <taxon>Metazoa</taxon>
        <taxon>Chordata</taxon>
        <taxon>Craniata</taxon>
        <taxon>Vertebrata</taxon>
        <taxon>Euteleostomi</taxon>
        <taxon>Actinopterygii</taxon>
        <taxon>Neopterygii</taxon>
        <taxon>Teleostei</taxon>
        <taxon>Neoteleostei</taxon>
        <taxon>Acanthomorphata</taxon>
        <taxon>Gobiaria</taxon>
        <taxon>Gobiiformes</taxon>
        <taxon>Gobioidei</taxon>
        <taxon>Gobiidae</taxon>
        <taxon>Gobiinae</taxon>
        <taxon>Knipowitschia</taxon>
    </lineage>
</organism>
<dbReference type="Proteomes" id="UP001497482">
    <property type="component" value="Chromosome 23"/>
</dbReference>
<reference evidence="2 3" key="1">
    <citation type="submission" date="2024-04" db="EMBL/GenBank/DDBJ databases">
        <authorList>
            <person name="Waldvogel A.-M."/>
            <person name="Schoenle A."/>
        </authorList>
    </citation>
    <scope>NUCLEOTIDE SEQUENCE [LARGE SCALE GENOMIC DNA]</scope>
</reference>
<dbReference type="EMBL" id="OZ035845">
    <property type="protein sequence ID" value="CAL1599883.1"/>
    <property type="molecule type" value="Genomic_DNA"/>
</dbReference>
<dbReference type="AlphaFoldDB" id="A0AAV2LHL3"/>
<proteinExistence type="predicted"/>
<gene>
    <name evidence="2" type="ORF">KC01_LOCUS28069</name>
</gene>
<protein>
    <submittedName>
        <fullName evidence="2">Uncharacterized protein</fullName>
    </submittedName>
</protein>
<evidence type="ECO:0000313" key="3">
    <source>
        <dbReference type="Proteomes" id="UP001497482"/>
    </source>
</evidence>
<evidence type="ECO:0000313" key="2">
    <source>
        <dbReference type="EMBL" id="CAL1599883.1"/>
    </source>
</evidence>
<keyword evidence="3" id="KW-1185">Reference proteome</keyword>
<feature type="compositionally biased region" description="Basic residues" evidence="1">
    <location>
        <begin position="108"/>
        <end position="120"/>
    </location>
</feature>
<sequence length="189" mass="20248">MMRKPGQAVTSPAWPDLASSIPTTATATISTKPNTPRVYRPSQTPHLPLSPERVTPGGAGRLTPEARARSELASPPHRPRQPAGRPRERDPADAVAGEIREKGPARVQSRRHHRHTRPLRPIRPGPGGGHRPREPLPFPGPRAGGGGPPRTGRAPSFRRRRRGGDGAAAPPAAARAQTRFAPQPDRPSP</sequence>